<keyword evidence="2" id="KW-1133">Transmembrane helix</keyword>
<evidence type="ECO:0000313" key="4">
    <source>
        <dbReference type="Proteomes" id="UP000799118"/>
    </source>
</evidence>
<dbReference type="AlphaFoldDB" id="A0A6A4H9E3"/>
<gene>
    <name evidence="3" type="ORF">BT96DRAFT_1022309</name>
</gene>
<organism evidence="3 4">
    <name type="scientific">Gymnopus androsaceus JB14</name>
    <dbReference type="NCBI Taxonomy" id="1447944"/>
    <lineage>
        <taxon>Eukaryota</taxon>
        <taxon>Fungi</taxon>
        <taxon>Dikarya</taxon>
        <taxon>Basidiomycota</taxon>
        <taxon>Agaricomycotina</taxon>
        <taxon>Agaricomycetes</taxon>
        <taxon>Agaricomycetidae</taxon>
        <taxon>Agaricales</taxon>
        <taxon>Marasmiineae</taxon>
        <taxon>Omphalotaceae</taxon>
        <taxon>Gymnopus</taxon>
    </lineage>
</organism>
<dbReference type="Proteomes" id="UP000799118">
    <property type="component" value="Unassembled WGS sequence"/>
</dbReference>
<evidence type="ECO:0000256" key="2">
    <source>
        <dbReference type="SAM" id="Phobius"/>
    </source>
</evidence>
<keyword evidence="4" id="KW-1185">Reference proteome</keyword>
<feature type="transmembrane region" description="Helical" evidence="2">
    <location>
        <begin position="474"/>
        <end position="498"/>
    </location>
</feature>
<feature type="transmembrane region" description="Helical" evidence="2">
    <location>
        <begin position="642"/>
        <end position="661"/>
    </location>
</feature>
<feature type="compositionally biased region" description="Acidic residues" evidence="1">
    <location>
        <begin position="229"/>
        <end position="246"/>
    </location>
</feature>
<evidence type="ECO:0000313" key="3">
    <source>
        <dbReference type="EMBL" id="KAE9394842.1"/>
    </source>
</evidence>
<keyword evidence="2" id="KW-0472">Membrane</keyword>
<sequence>MSEKTPPRPLNPGLVRRKPISCGAFLKWTIITLLVLVVGLYLTTAIANTSRAFSSPHAAYYQNSTIEEVKNRGTVVQPLVNKKQGFDVAVSVWVRAPTASDDLEDTLETPLFSDVVFRDLHTTDGFQFKIIKFRMPNARFREDNLTNFDLRASFVLIPSSPSPMDHLKNFSTWKPSSIKVSPVRSRPFPLHSLESDNSERTMIEEAIDSFGISTPLVQFHPVRSKCPSSDDDDDYDYAEDFDDDGESVANATAEPSAVLKPSLLRTNNGKLPLESHPYIVTRTHLRIVDEERLYNRKMYNKAHKFLKLNSCGQRLKNIPTKRVDASTRSTDEVQAKGKGSEWFYAPALSVYDHGAGPKDLKPIDVNREKCESTYTNADYTDVEWKVSFTSASPSQLRLASILHRPTTGNDVNQSEYGLAVAHSTSEMINGLHGYRFGDDTHPRRLFTLGIFGAALGFILSILNIVYWYKRTNTYSLSILGLVLNGSSGMLAAFIGLGLEMRKAELWWSTIWGFLIRLVLDPQWFLQLRATLRLEFGSKSEGSWFPWVRRLPATHKERASERLEGQISWMLRGGICVAVVAGYLLLDPPNIMLIAPLHPAPSPEDLQDITKWTRVVDGMNIAGSILQRLFNQYLKLFSGQYKMAVYIVVVLHILHLVTYVPIVSGRIEDRAGYSLHDGLTFVLTGWTTWQAWQFKSVPQNVEDLNLE</sequence>
<accession>A0A6A4H9E3</accession>
<feature type="transmembrane region" description="Helical" evidence="2">
    <location>
        <begin position="445"/>
        <end position="468"/>
    </location>
</feature>
<feature type="transmembrane region" description="Helical" evidence="2">
    <location>
        <begin position="25"/>
        <end position="47"/>
    </location>
</feature>
<dbReference type="EMBL" id="ML769542">
    <property type="protein sequence ID" value="KAE9394842.1"/>
    <property type="molecule type" value="Genomic_DNA"/>
</dbReference>
<feature type="region of interest" description="Disordered" evidence="1">
    <location>
        <begin position="223"/>
        <end position="254"/>
    </location>
</feature>
<evidence type="ECO:0000256" key="1">
    <source>
        <dbReference type="SAM" id="MobiDB-lite"/>
    </source>
</evidence>
<name>A0A6A4H9E3_9AGAR</name>
<dbReference type="OrthoDB" id="2548253at2759"/>
<reference evidence="3" key="1">
    <citation type="journal article" date="2019" name="Environ. Microbiol.">
        <title>Fungal ecological strategies reflected in gene transcription - a case study of two litter decomposers.</title>
        <authorList>
            <person name="Barbi F."/>
            <person name="Kohler A."/>
            <person name="Barry K."/>
            <person name="Baskaran P."/>
            <person name="Daum C."/>
            <person name="Fauchery L."/>
            <person name="Ihrmark K."/>
            <person name="Kuo A."/>
            <person name="LaButti K."/>
            <person name="Lipzen A."/>
            <person name="Morin E."/>
            <person name="Grigoriev I.V."/>
            <person name="Henrissat B."/>
            <person name="Lindahl B."/>
            <person name="Martin F."/>
        </authorList>
    </citation>
    <scope>NUCLEOTIDE SEQUENCE</scope>
    <source>
        <strain evidence="3">JB14</strain>
    </source>
</reference>
<keyword evidence="2" id="KW-0812">Transmembrane</keyword>
<proteinExistence type="predicted"/>
<protein>
    <submittedName>
        <fullName evidence="3">Uncharacterized protein</fullName>
    </submittedName>
</protein>